<dbReference type="PANTHER" id="PTHR40099:SF1">
    <property type="entry name" value="ACETOLACTATE SYNTHASE, SMALL SUBUNIT"/>
    <property type="match status" value="1"/>
</dbReference>
<dbReference type="InterPro" id="IPR045865">
    <property type="entry name" value="ACT-like_dom_sf"/>
</dbReference>
<dbReference type="Proteomes" id="UP000606870">
    <property type="component" value="Unassembled WGS sequence"/>
</dbReference>
<dbReference type="InterPro" id="IPR002912">
    <property type="entry name" value="ACT_dom"/>
</dbReference>
<proteinExistence type="predicted"/>
<dbReference type="PANTHER" id="PTHR40099">
    <property type="entry name" value="ACETOLACTATE SYNTHASE, SMALL SUBUNIT"/>
    <property type="match status" value="1"/>
</dbReference>
<feature type="domain" description="ACT" evidence="1">
    <location>
        <begin position="4"/>
        <end position="81"/>
    </location>
</feature>
<accession>A0ABR6VHM5</accession>
<reference evidence="2 3" key="1">
    <citation type="submission" date="2020-08" db="EMBL/GenBank/DDBJ databases">
        <authorList>
            <person name="Liu C."/>
            <person name="Sun Q."/>
        </authorList>
    </citation>
    <scope>NUCLEOTIDE SEQUENCE [LARGE SCALE GENOMIC DNA]</scope>
    <source>
        <strain evidence="2 3">NSJ-59</strain>
    </source>
</reference>
<organism evidence="2 3">
    <name type="scientific">Megasphaera hominis</name>
    <dbReference type="NCBI Taxonomy" id="159836"/>
    <lineage>
        <taxon>Bacteria</taxon>
        <taxon>Bacillati</taxon>
        <taxon>Bacillota</taxon>
        <taxon>Negativicutes</taxon>
        <taxon>Veillonellales</taxon>
        <taxon>Veillonellaceae</taxon>
        <taxon>Megasphaera</taxon>
    </lineage>
</organism>
<dbReference type="RefSeq" id="WP_186502963.1">
    <property type="nucleotide sequence ID" value="NZ_JACOGK010000014.1"/>
</dbReference>
<dbReference type="Pfam" id="PF19571">
    <property type="entry name" value="ACT_8"/>
    <property type="match status" value="1"/>
</dbReference>
<keyword evidence="3" id="KW-1185">Reference proteome</keyword>
<dbReference type="Gene3D" id="3.30.2130.10">
    <property type="entry name" value="VC0802-like"/>
    <property type="match status" value="1"/>
</dbReference>
<evidence type="ECO:0000313" key="3">
    <source>
        <dbReference type="Proteomes" id="UP000606870"/>
    </source>
</evidence>
<sequence>MLKQVSLFTANTNGALSQVTNVLAQAGINIFTMIASDSAEFGIVRLIVDDAEKAQDKLTAAGYQCRIDRVLAVDMASDEPGTLDRILNSLHQANVFIKYCYISFDRTSASPIAVIKTDEPETETFLRGKGYHLLDRF</sequence>
<evidence type="ECO:0000259" key="1">
    <source>
        <dbReference type="PROSITE" id="PS51671"/>
    </source>
</evidence>
<dbReference type="SUPFAM" id="SSF55021">
    <property type="entry name" value="ACT-like"/>
    <property type="match status" value="1"/>
</dbReference>
<comment type="caution">
    <text evidence="2">The sequence shown here is derived from an EMBL/GenBank/DDBJ whole genome shotgun (WGS) entry which is preliminary data.</text>
</comment>
<dbReference type="EMBL" id="JACOGK010000014">
    <property type="protein sequence ID" value="MBC3536807.1"/>
    <property type="molecule type" value="Genomic_DNA"/>
</dbReference>
<dbReference type="InterPro" id="IPR045739">
    <property type="entry name" value="ACT_dom_pair"/>
</dbReference>
<evidence type="ECO:0000313" key="2">
    <source>
        <dbReference type="EMBL" id="MBC3536807.1"/>
    </source>
</evidence>
<name>A0ABR6VHM5_9FIRM</name>
<protein>
    <submittedName>
        <fullName evidence="2">Amino acid-binding protein</fullName>
    </submittedName>
</protein>
<dbReference type="PROSITE" id="PS51671">
    <property type="entry name" value="ACT"/>
    <property type="match status" value="1"/>
</dbReference>
<gene>
    <name evidence="2" type="ORF">H8J70_06055</name>
</gene>